<reference evidence="4 5" key="1">
    <citation type="submission" date="2017-02" db="EMBL/GenBank/DDBJ databases">
        <authorList>
            <person name="Peterson S.W."/>
        </authorList>
    </citation>
    <scope>NUCLEOTIDE SEQUENCE [LARGE SCALE GENOMIC DNA]</scope>
    <source>
        <strain evidence="4 5">ATCC 43324</strain>
    </source>
</reference>
<dbReference type="SFLD" id="SFLDG01065">
    <property type="entry name" value="anaerobic_coproporphyrinogen-I"/>
    <property type="match status" value="1"/>
</dbReference>
<dbReference type="SFLD" id="SFLDS00029">
    <property type="entry name" value="Radical_SAM"/>
    <property type="match status" value="1"/>
</dbReference>
<dbReference type="InterPro" id="IPR034505">
    <property type="entry name" value="Coproporphyrinogen-III_oxidase"/>
</dbReference>
<dbReference type="eggNOG" id="COG0635">
    <property type="taxonomic scope" value="Bacteria"/>
</dbReference>
<dbReference type="GO" id="GO:0005737">
    <property type="term" value="C:cytoplasm"/>
    <property type="evidence" value="ECO:0007669"/>
    <property type="project" value="UniProtKB-SubCell"/>
</dbReference>
<dbReference type="Gene3D" id="3.80.30.20">
    <property type="entry name" value="tm_1862 like domain"/>
    <property type="match status" value="1"/>
</dbReference>
<dbReference type="SFLD" id="SFLDF00562">
    <property type="entry name" value="HemN-like__clustered_with_heat"/>
    <property type="match status" value="1"/>
</dbReference>
<dbReference type="GO" id="GO:0004109">
    <property type="term" value="F:coproporphyrinogen oxidase activity"/>
    <property type="evidence" value="ECO:0007669"/>
    <property type="project" value="InterPro"/>
</dbReference>
<dbReference type="InterPro" id="IPR007197">
    <property type="entry name" value="rSAM"/>
</dbReference>
<evidence type="ECO:0000256" key="1">
    <source>
        <dbReference type="ARBA" id="ARBA00006100"/>
    </source>
</evidence>
<keyword evidence="2" id="KW-0004">4Fe-4S</keyword>
<dbReference type="NCBIfam" id="TIGR00539">
    <property type="entry name" value="hemN_rel"/>
    <property type="match status" value="1"/>
</dbReference>
<dbReference type="Pfam" id="PF06969">
    <property type="entry name" value="HemN_C"/>
    <property type="match status" value="1"/>
</dbReference>
<evidence type="ECO:0000259" key="3">
    <source>
        <dbReference type="PROSITE" id="PS51918"/>
    </source>
</evidence>
<dbReference type="AlphaFoldDB" id="A0A1T4KUV2"/>
<dbReference type="PANTHER" id="PTHR13932">
    <property type="entry name" value="COPROPORPHYRINIGEN III OXIDASE"/>
    <property type="match status" value="1"/>
</dbReference>
<dbReference type="PROSITE" id="PS51918">
    <property type="entry name" value="RADICAL_SAM"/>
    <property type="match status" value="1"/>
</dbReference>
<keyword evidence="2" id="KW-0411">Iron-sulfur</keyword>
<accession>A0A1T4KUV2</accession>
<evidence type="ECO:0000313" key="4">
    <source>
        <dbReference type="EMBL" id="SJZ46225.1"/>
    </source>
</evidence>
<dbReference type="GO" id="GO:0051539">
    <property type="term" value="F:4 iron, 4 sulfur cluster binding"/>
    <property type="evidence" value="ECO:0007669"/>
    <property type="project" value="UniProtKB-UniRule"/>
</dbReference>
<keyword evidence="2" id="KW-0479">Metal-binding</keyword>
<dbReference type="CDD" id="cd01335">
    <property type="entry name" value="Radical_SAM"/>
    <property type="match status" value="1"/>
</dbReference>
<dbReference type="Pfam" id="PF04055">
    <property type="entry name" value="Radical_SAM"/>
    <property type="match status" value="1"/>
</dbReference>
<evidence type="ECO:0000313" key="5">
    <source>
        <dbReference type="Proteomes" id="UP000190065"/>
    </source>
</evidence>
<dbReference type="PANTHER" id="PTHR13932:SF5">
    <property type="entry name" value="RADICAL S-ADENOSYL METHIONINE DOMAIN-CONTAINING PROTEIN 1, MITOCHONDRIAL"/>
    <property type="match status" value="1"/>
</dbReference>
<feature type="domain" description="Radical SAM core" evidence="3">
    <location>
        <begin position="2"/>
        <end position="234"/>
    </location>
</feature>
<organism evidence="4 5">
    <name type="scientific">Segatella oulorum</name>
    <dbReference type="NCBI Taxonomy" id="28136"/>
    <lineage>
        <taxon>Bacteria</taxon>
        <taxon>Pseudomonadati</taxon>
        <taxon>Bacteroidota</taxon>
        <taxon>Bacteroidia</taxon>
        <taxon>Bacteroidales</taxon>
        <taxon>Prevotellaceae</taxon>
        <taxon>Segatella</taxon>
    </lineage>
</organism>
<keyword evidence="2" id="KW-0963">Cytoplasm</keyword>
<keyword evidence="2" id="KW-0143">Chaperone</keyword>
<gene>
    <name evidence="4" type="ORF">SAMN02745202_00172</name>
</gene>
<dbReference type="InterPro" id="IPR010723">
    <property type="entry name" value="HemN_C"/>
</dbReference>
<comment type="similarity">
    <text evidence="1">Belongs to the anaerobic coproporphyrinogen-III oxidase family. HemW subfamily.</text>
</comment>
<name>A0A1T4KUV2_9BACT</name>
<dbReference type="EMBL" id="FUXK01000002">
    <property type="protein sequence ID" value="SJZ46225.1"/>
    <property type="molecule type" value="Genomic_DNA"/>
</dbReference>
<keyword evidence="2" id="KW-0349">Heme</keyword>
<dbReference type="GO" id="GO:0006779">
    <property type="term" value="P:porphyrin-containing compound biosynthetic process"/>
    <property type="evidence" value="ECO:0007669"/>
    <property type="project" value="InterPro"/>
</dbReference>
<dbReference type="InterPro" id="IPR023404">
    <property type="entry name" value="rSAM_horseshoe"/>
</dbReference>
<dbReference type="Proteomes" id="UP000190065">
    <property type="component" value="Unassembled WGS sequence"/>
</dbReference>
<dbReference type="SMART" id="SM00729">
    <property type="entry name" value="Elp3"/>
    <property type="match status" value="1"/>
</dbReference>
<dbReference type="STRING" id="28136.SAMN02745202_00172"/>
<keyword evidence="2" id="KW-0408">Iron</keyword>
<keyword evidence="2" id="KW-0949">S-adenosyl-L-methionine</keyword>
<proteinExistence type="inferred from homology"/>
<evidence type="ECO:0000256" key="2">
    <source>
        <dbReference type="RuleBase" id="RU364116"/>
    </source>
</evidence>
<protein>
    <recommendedName>
        <fullName evidence="2">Heme chaperone HemW</fullName>
    </recommendedName>
</protein>
<dbReference type="GO" id="GO:0046872">
    <property type="term" value="F:metal ion binding"/>
    <property type="evidence" value="ECO:0007669"/>
    <property type="project" value="UniProtKB-UniRule"/>
</dbReference>
<comment type="function">
    <text evidence="2">Probably acts as a heme chaperone, transferring heme to an unknown acceptor. Binds one molecule of heme per monomer, possibly covalently. Binds 1 [4Fe-4S] cluster. The cluster is coordinated with 3 cysteines and an exchangeable S-adenosyl-L-methionine.</text>
</comment>
<dbReference type="InterPro" id="IPR004559">
    <property type="entry name" value="HemW-like"/>
</dbReference>
<sequence>MQQNRYMQGLYIHIPFCINRCVYCNFYSTTQRQLQQQYVDSLCQEMLLRADEAQHLSTIYIGGGTPSVLTFKQLKQLFAQIESLWGGNWKEVTLECNPDDLTPSFIEQLTMLPVNRISMGIQTFDDKLLKFLHRRHTSQQALYAIELLHQAKLHNISIDLMFGLPNQTLVQWMNDINIALQCDVPHISAYSLMYEAGTTLYKWRDSGKIHEINDLLSQDMYTELCQRLKAAGYEHYEISNFCKPYHRSLHNSSYWHEIPYIGIGAAAHSYNGEQRKWNVSNVMQYMEAIARQQLPQTIEILDLYTRYNDLVTTALRTQEGIDLAYLTHEYGSRLANYMKQEAQKHLKDGNLILKDNHLRISEQGLFVSDDIMSDLIYLTT</sequence>
<dbReference type="SUPFAM" id="SSF102114">
    <property type="entry name" value="Radical SAM enzymes"/>
    <property type="match status" value="1"/>
</dbReference>
<dbReference type="SFLD" id="SFLDF00288">
    <property type="entry name" value="HemN-like__clustered_with_nucl"/>
    <property type="match status" value="1"/>
</dbReference>
<dbReference type="SFLD" id="SFLDG01082">
    <property type="entry name" value="B12-binding_domain_containing"/>
    <property type="match status" value="1"/>
</dbReference>
<dbReference type="InterPro" id="IPR058240">
    <property type="entry name" value="rSAM_sf"/>
</dbReference>
<dbReference type="InterPro" id="IPR006638">
    <property type="entry name" value="Elp3/MiaA/NifB-like_rSAM"/>
</dbReference>
<comment type="subcellular location">
    <subcellularLocation>
        <location evidence="2">Cytoplasm</location>
    </subcellularLocation>
</comment>